<name>A0A9P6NIT9_9BASI</name>
<evidence type="ECO:0000256" key="2">
    <source>
        <dbReference type="PROSITE-ProRule" id="PRU00176"/>
    </source>
</evidence>
<dbReference type="Proteomes" id="UP000886653">
    <property type="component" value="Unassembled WGS sequence"/>
</dbReference>
<evidence type="ECO:0000259" key="3">
    <source>
        <dbReference type="PROSITE" id="PS50102"/>
    </source>
</evidence>
<dbReference type="InterPro" id="IPR000504">
    <property type="entry name" value="RRM_dom"/>
</dbReference>
<dbReference type="PROSITE" id="PS50102">
    <property type="entry name" value="RRM"/>
    <property type="match status" value="1"/>
</dbReference>
<dbReference type="InterPro" id="IPR012677">
    <property type="entry name" value="Nucleotide-bd_a/b_plait_sf"/>
</dbReference>
<evidence type="ECO:0000313" key="5">
    <source>
        <dbReference type="Proteomes" id="UP000886653"/>
    </source>
</evidence>
<proteinExistence type="predicted"/>
<dbReference type="GO" id="GO:1990904">
    <property type="term" value="C:ribonucleoprotein complex"/>
    <property type="evidence" value="ECO:0007669"/>
    <property type="project" value="TreeGrafter"/>
</dbReference>
<dbReference type="EMBL" id="MU167297">
    <property type="protein sequence ID" value="KAG0144361.1"/>
    <property type="molecule type" value="Genomic_DNA"/>
</dbReference>
<dbReference type="Pfam" id="PF00076">
    <property type="entry name" value="RRM_1"/>
    <property type="match status" value="1"/>
</dbReference>
<reference evidence="4" key="1">
    <citation type="submission" date="2013-11" db="EMBL/GenBank/DDBJ databases">
        <title>Genome sequence of the fusiform rust pathogen reveals effectors for host alternation and coevolution with pine.</title>
        <authorList>
            <consortium name="DOE Joint Genome Institute"/>
            <person name="Smith K."/>
            <person name="Pendleton A."/>
            <person name="Kubisiak T."/>
            <person name="Anderson C."/>
            <person name="Salamov A."/>
            <person name="Aerts A."/>
            <person name="Riley R."/>
            <person name="Clum A."/>
            <person name="Lindquist E."/>
            <person name="Ence D."/>
            <person name="Campbell M."/>
            <person name="Kronenberg Z."/>
            <person name="Feau N."/>
            <person name="Dhillon B."/>
            <person name="Hamelin R."/>
            <person name="Burleigh J."/>
            <person name="Smith J."/>
            <person name="Yandell M."/>
            <person name="Nelson C."/>
            <person name="Grigoriev I."/>
            <person name="Davis J."/>
        </authorList>
    </citation>
    <scope>NUCLEOTIDE SEQUENCE</scope>
    <source>
        <strain evidence="4">G11</strain>
    </source>
</reference>
<dbReference type="SMART" id="SM00360">
    <property type="entry name" value="RRM"/>
    <property type="match status" value="1"/>
</dbReference>
<gene>
    <name evidence="4" type="ORF">CROQUDRAFT_47430</name>
</gene>
<dbReference type="GO" id="GO:0003729">
    <property type="term" value="F:mRNA binding"/>
    <property type="evidence" value="ECO:0007669"/>
    <property type="project" value="TreeGrafter"/>
</dbReference>
<accession>A0A9P6NIT9</accession>
<protein>
    <recommendedName>
        <fullName evidence="3">RRM domain-containing protein</fullName>
    </recommendedName>
</protein>
<dbReference type="InterPro" id="IPR035979">
    <property type="entry name" value="RBD_domain_sf"/>
</dbReference>
<dbReference type="PANTHER" id="PTHR23003:SF64">
    <property type="entry name" value="RRM DOMAIN-CONTAINING PROTEIN"/>
    <property type="match status" value="1"/>
</dbReference>
<feature type="non-terminal residue" evidence="4">
    <location>
        <position position="1"/>
    </location>
</feature>
<dbReference type="Gene3D" id="3.30.70.330">
    <property type="match status" value="1"/>
</dbReference>
<keyword evidence="5" id="KW-1185">Reference proteome</keyword>
<dbReference type="InterPro" id="IPR050374">
    <property type="entry name" value="RRT5_SRSF_SR"/>
</dbReference>
<dbReference type="OrthoDB" id="2507279at2759"/>
<keyword evidence="1 2" id="KW-0694">RNA-binding</keyword>
<dbReference type="PANTHER" id="PTHR23003">
    <property type="entry name" value="RNA RECOGNITION MOTIF RRM DOMAIN CONTAINING PROTEIN"/>
    <property type="match status" value="1"/>
</dbReference>
<feature type="domain" description="RRM" evidence="3">
    <location>
        <begin position="1"/>
        <end position="71"/>
    </location>
</feature>
<organism evidence="4 5">
    <name type="scientific">Cronartium quercuum f. sp. fusiforme G11</name>
    <dbReference type="NCBI Taxonomy" id="708437"/>
    <lineage>
        <taxon>Eukaryota</taxon>
        <taxon>Fungi</taxon>
        <taxon>Dikarya</taxon>
        <taxon>Basidiomycota</taxon>
        <taxon>Pucciniomycotina</taxon>
        <taxon>Pucciniomycetes</taxon>
        <taxon>Pucciniales</taxon>
        <taxon>Coleosporiaceae</taxon>
        <taxon>Cronartium</taxon>
    </lineage>
</organism>
<dbReference type="AlphaFoldDB" id="A0A9P6NIT9"/>
<dbReference type="GO" id="GO:0005634">
    <property type="term" value="C:nucleus"/>
    <property type="evidence" value="ECO:0007669"/>
    <property type="project" value="TreeGrafter"/>
</dbReference>
<comment type="caution">
    <text evidence="4">The sequence shown here is derived from an EMBL/GenBank/DDBJ whole genome shotgun (WGS) entry which is preliminary data.</text>
</comment>
<sequence>LPFNCQWQDLKDWFPNAGNILRADVAMGIDGRSRGFGTILFATADDAQNAVRLYDGHEFKGWLSKVHFDKFTHPSISPGGPSELACLFLFFFLL</sequence>
<dbReference type="SUPFAM" id="SSF54928">
    <property type="entry name" value="RNA-binding domain, RBD"/>
    <property type="match status" value="1"/>
</dbReference>
<dbReference type="GO" id="GO:0005737">
    <property type="term" value="C:cytoplasm"/>
    <property type="evidence" value="ECO:0007669"/>
    <property type="project" value="TreeGrafter"/>
</dbReference>
<evidence type="ECO:0000256" key="1">
    <source>
        <dbReference type="ARBA" id="ARBA00022884"/>
    </source>
</evidence>
<evidence type="ECO:0000313" key="4">
    <source>
        <dbReference type="EMBL" id="KAG0144361.1"/>
    </source>
</evidence>